<name>A0A3E2N5K1_9FIRM</name>
<feature type="region of interest" description="Disordered" evidence="1">
    <location>
        <begin position="243"/>
        <end position="265"/>
    </location>
</feature>
<reference evidence="3 4" key="1">
    <citation type="submission" date="2018-07" db="EMBL/GenBank/DDBJ databases">
        <title>New species, Clostridium PI-S10-A1B.</title>
        <authorList>
            <person name="Krishna G."/>
            <person name="Summeta K."/>
            <person name="Shikha S."/>
            <person name="Prabhu P.B."/>
            <person name="Suresh K."/>
        </authorList>
    </citation>
    <scope>NUCLEOTIDE SEQUENCE [LARGE SCALE GENOMIC DNA]</scope>
    <source>
        <strain evidence="3 4">PI-S10-A1B</strain>
    </source>
</reference>
<feature type="compositionally biased region" description="Polar residues" evidence="1">
    <location>
        <begin position="243"/>
        <end position="258"/>
    </location>
</feature>
<dbReference type="RefSeq" id="WP_117419572.1">
    <property type="nucleotide sequence ID" value="NZ_QOHO01000096.1"/>
</dbReference>
<dbReference type="InterPro" id="IPR029068">
    <property type="entry name" value="Glyas_Bleomycin-R_OHBP_Dase"/>
</dbReference>
<feature type="domain" description="Glyoxalase-like" evidence="2">
    <location>
        <begin position="12"/>
        <end position="199"/>
    </location>
</feature>
<dbReference type="SUPFAM" id="SSF54593">
    <property type="entry name" value="Glyoxalase/Bleomycin resistance protein/Dihydroxybiphenyl dioxygenase"/>
    <property type="match status" value="2"/>
</dbReference>
<dbReference type="Pfam" id="PF13468">
    <property type="entry name" value="Glyoxalase_3"/>
    <property type="match status" value="1"/>
</dbReference>
<dbReference type="OrthoDB" id="3252514at2"/>
<sequence>MKNKNIPFKIGHVLIQVNHLETAIRQYSEMGFQVVPGGVPGKTHNALIYLKDGSFLELFSTNHGKVINTLLKFMVKIIGLWNPPYSSRLARYLPGQEGLRDYALDSVPGALYQENIDKLLKNGLKLSKPRPKSRTEHHGIKLKWTLCCPDSIRLPFLMSEYHPSPVIEVQDTSHANGAAAIHEIRISTSEWNKTYEEYALLLGIEPSVTLGKNGRNCLFPIQSTSIHLVENQKDGIDHIILTRNQQSENPEKSTSSTPFILFTEG</sequence>
<evidence type="ECO:0000313" key="3">
    <source>
        <dbReference type="EMBL" id="RFZ76260.1"/>
    </source>
</evidence>
<dbReference type="Gene3D" id="3.10.180.10">
    <property type="entry name" value="2,3-Dihydroxybiphenyl 1,2-Dioxygenase, domain 1"/>
    <property type="match status" value="1"/>
</dbReference>
<protein>
    <submittedName>
        <fullName evidence="3">VOC family protein</fullName>
    </submittedName>
</protein>
<accession>A0A3E2N5K1</accession>
<gene>
    <name evidence="3" type="ORF">DS742_24560</name>
</gene>
<proteinExistence type="predicted"/>
<evidence type="ECO:0000256" key="1">
    <source>
        <dbReference type="SAM" id="MobiDB-lite"/>
    </source>
</evidence>
<dbReference type="Proteomes" id="UP000260680">
    <property type="component" value="Unassembled WGS sequence"/>
</dbReference>
<evidence type="ECO:0000259" key="2">
    <source>
        <dbReference type="Pfam" id="PF13468"/>
    </source>
</evidence>
<comment type="caution">
    <text evidence="3">The sequence shown here is derived from an EMBL/GenBank/DDBJ whole genome shotgun (WGS) entry which is preliminary data.</text>
</comment>
<dbReference type="AlphaFoldDB" id="A0A3E2N5K1"/>
<dbReference type="PANTHER" id="PTHR40265:SF1">
    <property type="entry name" value="GLYOXALASE-LIKE DOMAIN-CONTAINING PROTEIN"/>
    <property type="match status" value="1"/>
</dbReference>
<dbReference type="EMBL" id="QOHO01000096">
    <property type="protein sequence ID" value="RFZ76260.1"/>
    <property type="molecule type" value="Genomic_DNA"/>
</dbReference>
<dbReference type="InterPro" id="IPR025870">
    <property type="entry name" value="Glyoxalase-like_dom"/>
</dbReference>
<organism evidence="3 4">
    <name type="scientific">Lacrimispora amygdalina</name>
    <dbReference type="NCBI Taxonomy" id="253257"/>
    <lineage>
        <taxon>Bacteria</taxon>
        <taxon>Bacillati</taxon>
        <taxon>Bacillota</taxon>
        <taxon>Clostridia</taxon>
        <taxon>Lachnospirales</taxon>
        <taxon>Lachnospiraceae</taxon>
        <taxon>Lacrimispora</taxon>
    </lineage>
</organism>
<evidence type="ECO:0000313" key="4">
    <source>
        <dbReference type="Proteomes" id="UP000260680"/>
    </source>
</evidence>
<dbReference type="PANTHER" id="PTHR40265">
    <property type="entry name" value="BLL2707 PROTEIN"/>
    <property type="match status" value="1"/>
</dbReference>